<dbReference type="GO" id="GO:0098978">
    <property type="term" value="C:glutamatergic synapse"/>
    <property type="evidence" value="ECO:0007669"/>
    <property type="project" value="TreeGrafter"/>
</dbReference>
<feature type="region of interest" description="Disordered" evidence="3">
    <location>
        <begin position="409"/>
        <end position="436"/>
    </location>
</feature>
<feature type="compositionally biased region" description="Polar residues" evidence="3">
    <location>
        <begin position="667"/>
        <end position="677"/>
    </location>
</feature>
<dbReference type="Pfam" id="PF03359">
    <property type="entry name" value="GKAP"/>
    <property type="match status" value="1"/>
</dbReference>
<protein>
    <recommendedName>
        <fullName evidence="6">Disks large-associated protein 3</fullName>
    </recommendedName>
</protein>
<evidence type="ECO:0000256" key="1">
    <source>
        <dbReference type="ARBA" id="ARBA00008839"/>
    </source>
</evidence>
<dbReference type="EMBL" id="JAPTSV010000006">
    <property type="protein sequence ID" value="KAJ1527027.1"/>
    <property type="molecule type" value="Genomic_DNA"/>
</dbReference>
<keyword evidence="2" id="KW-0175">Coiled coil</keyword>
<gene>
    <name evidence="4" type="ORF">ONE63_008571</name>
</gene>
<feature type="compositionally biased region" description="Polar residues" evidence="3">
    <location>
        <begin position="728"/>
        <end position="738"/>
    </location>
</feature>
<feature type="region of interest" description="Disordered" evidence="3">
    <location>
        <begin position="489"/>
        <end position="535"/>
    </location>
</feature>
<proteinExistence type="inferred from homology"/>
<evidence type="ECO:0000313" key="4">
    <source>
        <dbReference type="EMBL" id="KAJ1527027.1"/>
    </source>
</evidence>
<comment type="caution">
    <text evidence="4">The sequence shown here is derived from an EMBL/GenBank/DDBJ whole genome shotgun (WGS) entry which is preliminary data.</text>
</comment>
<dbReference type="GO" id="GO:0023052">
    <property type="term" value="P:signaling"/>
    <property type="evidence" value="ECO:0007669"/>
    <property type="project" value="InterPro"/>
</dbReference>
<feature type="compositionally biased region" description="Polar residues" evidence="3">
    <location>
        <begin position="421"/>
        <end position="436"/>
    </location>
</feature>
<reference evidence="4" key="1">
    <citation type="submission" date="2022-12" db="EMBL/GenBank/DDBJ databases">
        <title>Chromosome-level genome assembly of the bean flower thrips Megalurothrips usitatus.</title>
        <authorList>
            <person name="Ma L."/>
            <person name="Liu Q."/>
            <person name="Li H."/>
            <person name="Cai W."/>
        </authorList>
    </citation>
    <scope>NUCLEOTIDE SEQUENCE</scope>
    <source>
        <strain evidence="4">Cailab_2022a</strain>
    </source>
</reference>
<feature type="compositionally biased region" description="Low complexity" evidence="3">
    <location>
        <begin position="678"/>
        <end position="703"/>
    </location>
</feature>
<dbReference type="PANTHER" id="PTHR12353">
    <property type="entry name" value="DISKS LARGE-ASSOCIATED PROTEIN DAP SAP90/PSD-95-ASSOCIATED PROTEIN"/>
    <property type="match status" value="1"/>
</dbReference>
<name>A0AAV7XQ57_9NEOP</name>
<dbReference type="AlphaFoldDB" id="A0AAV7XQ57"/>
<feature type="region of interest" description="Disordered" evidence="3">
    <location>
        <begin position="663"/>
        <end position="747"/>
    </location>
</feature>
<feature type="compositionally biased region" description="Basic and acidic residues" evidence="3">
    <location>
        <begin position="705"/>
        <end position="719"/>
    </location>
</feature>
<evidence type="ECO:0000313" key="5">
    <source>
        <dbReference type="Proteomes" id="UP001075354"/>
    </source>
</evidence>
<comment type="similarity">
    <text evidence="1">Belongs to the SAPAP family.</text>
</comment>
<feature type="compositionally biased region" description="Basic and acidic residues" evidence="3">
    <location>
        <begin position="508"/>
        <end position="517"/>
    </location>
</feature>
<keyword evidence="5" id="KW-1185">Reference proteome</keyword>
<feature type="coiled-coil region" evidence="2">
    <location>
        <begin position="544"/>
        <end position="571"/>
    </location>
</feature>
<dbReference type="GO" id="GO:0099572">
    <property type="term" value="C:postsynaptic specialization"/>
    <property type="evidence" value="ECO:0007669"/>
    <property type="project" value="TreeGrafter"/>
</dbReference>
<evidence type="ECO:0008006" key="6">
    <source>
        <dbReference type="Google" id="ProtNLM"/>
    </source>
</evidence>
<sequence length="747" mass="81094">MSVTLMAASCDSIGSCSLDVDAESLNGSLIDSTQVDSSHNHHNSGELQANAPSLSKQTLHSLLLSAGTNGGGQISDNLDCSQAILSSPSPTAKKPSYLNLACSISGYGGITTYDSKLREGFRSRDHSPGKLIGIQNGSREASPARVLGATSTTSGNLLAAPSSGRLSWTPSPVGGLISTNNDMKHISPTIGGGQRFIGTNGTDQTDTTGNFKRISDQRNRWLESTLSPSEKNKDYQQVVTVFESKSGNHGVTTETAVETRYEVNSRSQSTVVSSKTVISSNSHPQQYSASSRAERIIPIAIGMCLFYLCKILVFRKIFDVPHLFYRSPVSSKSFIQQRVERLYGPGALAQGFFHRSVKSSFSTSLNSPGANGVSCQLKVEERSSSENSENSHELPVLRHLRPEFREQLTVAPRRSFGPRVSNGSSPIASKLSSPGAQNEIASNTLQMQQKASSKSLSLADLQPAAPEVVLPQQSPSVSSMTNVDVTGIDKEESVTTDPAKVSACQESKPNRKIHEDDPPASMPAVSPEEPRTDETVENAGHKFLRIQRQTIEKVLELAQKAEQEIEEDMSSGKPILSEEALGHLRAAAGQARLLVTQKMVQFEGLCHKCINQHPDEPFPTTAEDLQGFWDMLLLQVDQVHNTFQHLEKLKAVGWCEEKLAKKDQLKSTDSSATRTPNSASKRTSRTTKTSSTSAAKSAEAAALRKQREEERRKLMEQRRKELKQKQQSGENSSVSNETVEIFGAQPS</sequence>
<evidence type="ECO:0000256" key="3">
    <source>
        <dbReference type="SAM" id="MobiDB-lite"/>
    </source>
</evidence>
<dbReference type="InterPro" id="IPR005026">
    <property type="entry name" value="SAPAP"/>
</dbReference>
<dbReference type="GO" id="GO:0060090">
    <property type="term" value="F:molecular adaptor activity"/>
    <property type="evidence" value="ECO:0007669"/>
    <property type="project" value="TreeGrafter"/>
</dbReference>
<organism evidence="4 5">
    <name type="scientific">Megalurothrips usitatus</name>
    <name type="common">bean blossom thrips</name>
    <dbReference type="NCBI Taxonomy" id="439358"/>
    <lineage>
        <taxon>Eukaryota</taxon>
        <taxon>Metazoa</taxon>
        <taxon>Ecdysozoa</taxon>
        <taxon>Arthropoda</taxon>
        <taxon>Hexapoda</taxon>
        <taxon>Insecta</taxon>
        <taxon>Pterygota</taxon>
        <taxon>Neoptera</taxon>
        <taxon>Paraneoptera</taxon>
        <taxon>Thysanoptera</taxon>
        <taxon>Terebrantia</taxon>
        <taxon>Thripoidea</taxon>
        <taxon>Thripidae</taxon>
        <taxon>Megalurothrips</taxon>
    </lineage>
</organism>
<accession>A0AAV7XQ57</accession>
<dbReference type="PANTHER" id="PTHR12353:SF31">
    <property type="entry name" value="LD44824P"/>
    <property type="match status" value="1"/>
</dbReference>
<evidence type="ECO:0000256" key="2">
    <source>
        <dbReference type="SAM" id="Coils"/>
    </source>
</evidence>
<dbReference type="Proteomes" id="UP001075354">
    <property type="component" value="Chromosome 6"/>
</dbReference>